<sequence>MEQLAKLVDDGAFYEAHQHLNTLIFRHMRGKRYTKAFDLMKSTIEKFVEVKQIRSAGDISRDLIENYDRANIPPEEWLETLSELTKLFDKSTVQFGEDLHKEALKQLVEIMQHAMFKASHGDAPVPAALHTLVAQAYHAQGSLPLALEHYLLGDPALESIVRLTVDWAKRCPAEADLVLTRTVLRMLADERRRITGASSVYRKFCQTFPGDTESGSPPGLLPPRATVAATPLTNFTAMLLKLVRMANKGDVESATPLFQHLLETYGPELGRDESFADEIQRISKIYFKIMPAPAGGLQGMLSSLFGM</sequence>
<dbReference type="OrthoDB" id="10252405at2759"/>
<comment type="caution">
    <text evidence="2">The sequence shown here is derived from an EMBL/GenBank/DDBJ whole genome shotgun (WGS) entry which is preliminary data.</text>
</comment>
<keyword evidence="3" id="KW-1185">Reference proteome</keyword>
<dbReference type="PANTHER" id="PTHR12875">
    <property type="entry name" value="GOLGI TO ER TRAFFIC PROTEIN 4 HOMOLOG"/>
    <property type="match status" value="1"/>
</dbReference>
<dbReference type="PANTHER" id="PTHR12875:SF0">
    <property type="entry name" value="GOLGI TO ER TRAFFIC PROTEIN 4 HOMOLOG"/>
    <property type="match status" value="1"/>
</dbReference>
<accession>A0A8J6E5J6</accession>
<reference evidence="2" key="1">
    <citation type="submission" date="2021-05" db="EMBL/GenBank/DDBJ databases">
        <title>A free-living protist that lacks canonical eukaryotic 1 DNA replication and segregation systems.</title>
        <authorList>
            <person name="Salas-Leiva D.E."/>
            <person name="Tromer E.C."/>
            <person name="Curtis B.A."/>
            <person name="Jerlstrom-Hultqvist J."/>
            <person name="Kolisko M."/>
            <person name="Yi Z."/>
            <person name="Salas-Leiva J.S."/>
            <person name="Gallot-Lavallee L."/>
            <person name="Kops G.J.P.L."/>
            <person name="Archibald J.M."/>
            <person name="Simpson A.G.B."/>
            <person name="Roger A.J."/>
        </authorList>
    </citation>
    <scope>NUCLEOTIDE SEQUENCE</scope>
    <source>
        <strain evidence="2">BICM</strain>
    </source>
</reference>
<dbReference type="InterPro" id="IPR011990">
    <property type="entry name" value="TPR-like_helical_dom_sf"/>
</dbReference>
<organism evidence="2 3">
    <name type="scientific">Carpediemonas membranifera</name>
    <dbReference type="NCBI Taxonomy" id="201153"/>
    <lineage>
        <taxon>Eukaryota</taxon>
        <taxon>Metamonada</taxon>
        <taxon>Carpediemonas-like organisms</taxon>
        <taxon>Carpediemonas</taxon>
    </lineage>
</organism>
<dbReference type="Gene3D" id="1.25.40.10">
    <property type="entry name" value="Tetratricopeptide repeat domain"/>
    <property type="match status" value="1"/>
</dbReference>
<evidence type="ECO:0000256" key="1">
    <source>
        <dbReference type="ARBA" id="ARBA00005351"/>
    </source>
</evidence>
<name>A0A8J6E5J6_9EUKA</name>
<dbReference type="Pfam" id="PF04190">
    <property type="entry name" value="GET4"/>
    <property type="match status" value="1"/>
</dbReference>
<proteinExistence type="inferred from homology"/>
<evidence type="ECO:0000313" key="2">
    <source>
        <dbReference type="EMBL" id="KAG9395842.1"/>
    </source>
</evidence>
<evidence type="ECO:0000313" key="3">
    <source>
        <dbReference type="Proteomes" id="UP000717585"/>
    </source>
</evidence>
<dbReference type="Proteomes" id="UP000717585">
    <property type="component" value="Unassembled WGS sequence"/>
</dbReference>
<comment type="similarity">
    <text evidence="1">Belongs to the GET4 family.</text>
</comment>
<dbReference type="AlphaFoldDB" id="A0A8J6E5J6"/>
<protein>
    <submittedName>
        <fullName evidence="2">Uncharacterized protein family UPF0363</fullName>
    </submittedName>
</protein>
<gene>
    <name evidence="2" type="ORF">J8273_2754</name>
</gene>
<dbReference type="GO" id="GO:0045048">
    <property type="term" value="P:protein insertion into ER membrane"/>
    <property type="evidence" value="ECO:0007669"/>
    <property type="project" value="InterPro"/>
</dbReference>
<dbReference type="EMBL" id="JAHDYR010000008">
    <property type="protein sequence ID" value="KAG9395842.1"/>
    <property type="molecule type" value="Genomic_DNA"/>
</dbReference>
<dbReference type="GO" id="GO:0005829">
    <property type="term" value="C:cytosol"/>
    <property type="evidence" value="ECO:0007669"/>
    <property type="project" value="TreeGrafter"/>
</dbReference>
<dbReference type="InterPro" id="IPR007317">
    <property type="entry name" value="GET4"/>
</dbReference>